<organism evidence="3 5">
    <name type="scientific">Jannaschia seohaensis</name>
    <dbReference type="NCBI Taxonomy" id="475081"/>
    <lineage>
        <taxon>Bacteria</taxon>
        <taxon>Pseudomonadati</taxon>
        <taxon>Pseudomonadota</taxon>
        <taxon>Alphaproteobacteria</taxon>
        <taxon>Rhodobacterales</taxon>
        <taxon>Roseobacteraceae</taxon>
        <taxon>Jannaschia</taxon>
    </lineage>
</organism>
<evidence type="ECO:0000313" key="2">
    <source>
        <dbReference type="EMBL" id="PWJ14423.1"/>
    </source>
</evidence>
<reference evidence="3 5" key="1">
    <citation type="submission" date="2016-10" db="EMBL/GenBank/DDBJ databases">
        <authorList>
            <person name="Cai Z."/>
        </authorList>
    </citation>
    <scope>NUCLEOTIDE SEQUENCE [LARGE SCALE GENOMIC DNA]</scope>
    <source>
        <strain evidence="3 5">DSM 25227</strain>
    </source>
</reference>
<name>A0A2Y9B0Y0_9RHOB</name>
<evidence type="ECO:0000256" key="1">
    <source>
        <dbReference type="SAM" id="MobiDB-lite"/>
    </source>
</evidence>
<accession>A0A2Y9B0Y0</accession>
<evidence type="ECO:0000313" key="4">
    <source>
        <dbReference type="Proteomes" id="UP000245839"/>
    </source>
</evidence>
<evidence type="ECO:0000313" key="5">
    <source>
        <dbReference type="Proteomes" id="UP000251571"/>
    </source>
</evidence>
<dbReference type="EMBL" id="UETC01000012">
    <property type="protein sequence ID" value="SSA50150.1"/>
    <property type="molecule type" value="Genomic_DNA"/>
</dbReference>
<reference evidence="2 4" key="2">
    <citation type="submission" date="2018-03" db="EMBL/GenBank/DDBJ databases">
        <title>Genomic Encyclopedia of Archaeal and Bacterial Type Strains, Phase II (KMG-II): from individual species to whole genera.</title>
        <authorList>
            <person name="Goeker M."/>
        </authorList>
    </citation>
    <scope>NUCLEOTIDE SEQUENCE [LARGE SCALE GENOMIC DNA]</scope>
    <source>
        <strain evidence="2 4">DSM 25227</strain>
    </source>
</reference>
<feature type="compositionally biased region" description="Polar residues" evidence="1">
    <location>
        <begin position="16"/>
        <end position="26"/>
    </location>
</feature>
<gene>
    <name evidence="2" type="ORF">BCF38_11246</name>
    <name evidence="3" type="ORF">SAMN05421539_11246</name>
</gene>
<feature type="region of interest" description="Disordered" evidence="1">
    <location>
        <begin position="1"/>
        <end position="40"/>
    </location>
</feature>
<dbReference type="RefSeq" id="WP_281271251.1">
    <property type="nucleotide sequence ID" value="NZ_QGDJ01000012.1"/>
</dbReference>
<sequence length="40" mass="4501">MSRKIWLDRTIEAARTESTPMPWSRSTKGRPVQVKASGKG</sequence>
<proteinExistence type="predicted"/>
<dbReference type="Proteomes" id="UP000245839">
    <property type="component" value="Unassembled WGS sequence"/>
</dbReference>
<feature type="compositionally biased region" description="Basic and acidic residues" evidence="1">
    <location>
        <begin position="1"/>
        <end position="15"/>
    </location>
</feature>
<evidence type="ECO:0000313" key="3">
    <source>
        <dbReference type="EMBL" id="SSA50150.1"/>
    </source>
</evidence>
<protein>
    <submittedName>
        <fullName evidence="3">Uncharacterized protein</fullName>
    </submittedName>
</protein>
<dbReference type="Proteomes" id="UP000251571">
    <property type="component" value="Unassembled WGS sequence"/>
</dbReference>
<dbReference type="AlphaFoldDB" id="A0A2Y9B0Y0"/>
<keyword evidence="4" id="KW-1185">Reference proteome</keyword>
<dbReference type="EMBL" id="QGDJ01000012">
    <property type="protein sequence ID" value="PWJ14423.1"/>
    <property type="molecule type" value="Genomic_DNA"/>
</dbReference>